<dbReference type="Pfam" id="PF17490">
    <property type="entry name" value="Tnp_22_dsRBD"/>
    <property type="match status" value="1"/>
</dbReference>
<dbReference type="Gene3D" id="3.30.70.1820">
    <property type="entry name" value="L1 transposable element, RRM domain"/>
    <property type="match status" value="1"/>
</dbReference>
<dbReference type="Proteomes" id="UP000002280">
    <property type="component" value="Chromosome X"/>
</dbReference>
<dbReference type="InParanoid" id="A0A5F8HH22"/>
<evidence type="ECO:0000313" key="5">
    <source>
        <dbReference type="Ensembl" id="ENSMODP00000058437.1"/>
    </source>
</evidence>
<sequence>MASGGLSHRWEVENINSEEDNTAIGFRVSKKSKNLSQTQKEFLEELKKDFKNQIREVEEKLGREMRVMQENLEKRFDSLVKEVQKNTEENNTLKSRIGYLVKEAQKSTEEKNFFKSRIGQMGNEVQKLIIENNFLKISIRQVEANSFMRHQEIVQQSQKIVKIEENVKYLLGKTIDLENRYRRDNLKVVGLPESHDQKKSLDVIFEEIIKENCPDILEPEDKIEIEKIFRSPPKCDPKMQSPRNVIAKLYNSQIKEKILLAARRKQFIYCGATVRIKQDLAASTLKNRRAWNMIFSKAKELGLQPRVTYPAKLSIILQSKKWAFHEIHEFQSFIMKRPDLNRNFNFQI</sequence>
<dbReference type="InterPro" id="IPR042566">
    <property type="entry name" value="L1_C"/>
</dbReference>
<dbReference type="InterPro" id="IPR004244">
    <property type="entry name" value="Transposase_22"/>
</dbReference>
<evidence type="ECO:0000259" key="3">
    <source>
        <dbReference type="Pfam" id="PF02994"/>
    </source>
</evidence>
<dbReference type="GO" id="GO:1990904">
    <property type="term" value="C:ribonucleoprotein complex"/>
    <property type="evidence" value="ECO:0000318"/>
    <property type="project" value="GO_Central"/>
</dbReference>
<feature type="domain" description="L1 transposable element dsRBD-like" evidence="4">
    <location>
        <begin position="282"/>
        <end position="341"/>
    </location>
</feature>
<keyword evidence="2" id="KW-0175">Coiled coil</keyword>
<feature type="domain" description="L1 transposable element RRM" evidence="3">
    <location>
        <begin position="183"/>
        <end position="275"/>
    </location>
</feature>
<comment type="similarity">
    <text evidence="1">Belongs to the transposase 22 family.</text>
</comment>
<proteinExistence type="inferred from homology"/>
<accession>A0A5F8HH22</accession>
<dbReference type="PANTHER" id="PTHR11505">
    <property type="entry name" value="L1 TRANSPOSABLE ELEMENT-RELATED"/>
    <property type="match status" value="1"/>
</dbReference>
<dbReference type="Pfam" id="PF02994">
    <property type="entry name" value="Transposase_22"/>
    <property type="match status" value="1"/>
</dbReference>
<dbReference type="GO" id="GO:0032197">
    <property type="term" value="P:retrotransposition"/>
    <property type="evidence" value="ECO:0000318"/>
    <property type="project" value="GO_Central"/>
</dbReference>
<dbReference type="OMA" id="REGWENE"/>
<evidence type="ECO:0000313" key="6">
    <source>
        <dbReference type="Proteomes" id="UP000002280"/>
    </source>
</evidence>
<name>A0A5F8HH22_MONDO</name>
<dbReference type="InterPro" id="IPR043636">
    <property type="entry name" value="L1_RRM_dom"/>
</dbReference>
<dbReference type="GO" id="GO:0003727">
    <property type="term" value="F:single-stranded RNA binding"/>
    <property type="evidence" value="ECO:0000318"/>
    <property type="project" value="GO_Central"/>
</dbReference>
<dbReference type="Bgee" id="ENSMODG00000041855">
    <property type="expression patterns" value="Expressed in spermatid and 5 other cell types or tissues"/>
</dbReference>
<dbReference type="FunFam" id="3.30.250.20:FF:000009">
    <property type="entry name" value="Uncharacterized protein"/>
    <property type="match status" value="1"/>
</dbReference>
<organism evidence="5 6">
    <name type="scientific">Monodelphis domestica</name>
    <name type="common">Gray short-tailed opossum</name>
    <dbReference type="NCBI Taxonomy" id="13616"/>
    <lineage>
        <taxon>Eukaryota</taxon>
        <taxon>Metazoa</taxon>
        <taxon>Chordata</taxon>
        <taxon>Craniata</taxon>
        <taxon>Vertebrata</taxon>
        <taxon>Euteleostomi</taxon>
        <taxon>Mammalia</taxon>
        <taxon>Metatheria</taxon>
        <taxon>Didelphimorphia</taxon>
        <taxon>Didelphidae</taxon>
        <taxon>Monodelphis</taxon>
    </lineage>
</organism>
<dbReference type="Gene3D" id="3.30.250.20">
    <property type="entry name" value="L1 transposable element, C-terminal domain"/>
    <property type="match status" value="1"/>
</dbReference>
<reference evidence="5" key="3">
    <citation type="submission" date="2025-09" db="UniProtKB">
        <authorList>
            <consortium name="Ensembl"/>
        </authorList>
    </citation>
    <scope>IDENTIFICATION</scope>
</reference>
<evidence type="ECO:0000256" key="1">
    <source>
        <dbReference type="ARBA" id="ARBA00061640"/>
    </source>
</evidence>
<evidence type="ECO:0000259" key="4">
    <source>
        <dbReference type="Pfam" id="PF17490"/>
    </source>
</evidence>
<evidence type="ECO:0000256" key="2">
    <source>
        <dbReference type="SAM" id="Coils"/>
    </source>
</evidence>
<dbReference type="AlphaFoldDB" id="A0A5F8HH22"/>
<reference evidence="5 6" key="1">
    <citation type="journal article" date="2007" name="Nature">
        <title>Genome of the marsupial Monodelphis domestica reveals innovation in non-coding sequences.</title>
        <authorList>
            <person name="Mikkelsen T.S."/>
            <person name="Wakefield M.J."/>
            <person name="Aken B."/>
            <person name="Amemiya C.T."/>
            <person name="Chang J.L."/>
            <person name="Duke S."/>
            <person name="Garber M."/>
            <person name="Gentles A.J."/>
            <person name="Goodstadt L."/>
            <person name="Heger A."/>
            <person name="Jurka J."/>
            <person name="Kamal M."/>
            <person name="Mauceli E."/>
            <person name="Searle S.M."/>
            <person name="Sharpe T."/>
            <person name="Baker M.L."/>
            <person name="Batzer M.A."/>
            <person name="Benos P.V."/>
            <person name="Belov K."/>
            <person name="Clamp M."/>
            <person name="Cook A."/>
            <person name="Cuff J."/>
            <person name="Das R."/>
            <person name="Davidow L."/>
            <person name="Deakin J.E."/>
            <person name="Fazzari M.J."/>
            <person name="Glass J.L."/>
            <person name="Grabherr M."/>
            <person name="Greally J.M."/>
            <person name="Gu W."/>
            <person name="Hore T.A."/>
            <person name="Huttley G.A."/>
            <person name="Kleber M."/>
            <person name="Jirtle R.L."/>
            <person name="Koina E."/>
            <person name="Lee J.T."/>
            <person name="Mahony S."/>
            <person name="Marra M.A."/>
            <person name="Miller R.D."/>
            <person name="Nicholls R.D."/>
            <person name="Oda M."/>
            <person name="Papenfuss A.T."/>
            <person name="Parra Z.E."/>
            <person name="Pollock D.D."/>
            <person name="Ray D.A."/>
            <person name="Schein J.E."/>
            <person name="Speed T.P."/>
            <person name="Thompson K."/>
            <person name="VandeBerg J.L."/>
            <person name="Wade C.M."/>
            <person name="Walker J.A."/>
            <person name="Waters P.D."/>
            <person name="Webber C."/>
            <person name="Weidman J.R."/>
            <person name="Xie X."/>
            <person name="Zody M.C."/>
            <person name="Baldwin J."/>
            <person name="Abdouelleil A."/>
            <person name="Abdulkadir J."/>
            <person name="Abebe A."/>
            <person name="Abera B."/>
            <person name="Abreu J."/>
            <person name="Acer S.C."/>
            <person name="Aftuck L."/>
            <person name="Alexander A."/>
            <person name="An P."/>
            <person name="Anderson E."/>
            <person name="Anderson S."/>
            <person name="Arachi H."/>
            <person name="Azer M."/>
            <person name="Bachantsang P."/>
            <person name="Barry A."/>
            <person name="Bayul T."/>
            <person name="Berlin A."/>
            <person name="Bessette D."/>
            <person name="Bloom T."/>
            <person name="Bloom T."/>
            <person name="Boguslavskiy L."/>
            <person name="Bonnet C."/>
            <person name="Boukhgalter B."/>
            <person name="Bourzgui I."/>
            <person name="Brown A."/>
            <person name="Cahill P."/>
            <person name="Channer S."/>
            <person name="Cheshatsang Y."/>
            <person name="Chuda L."/>
            <person name="Citroen M."/>
            <person name="Collymore A."/>
            <person name="Cooke P."/>
            <person name="Costello M."/>
            <person name="D'Aco K."/>
            <person name="Daza R."/>
            <person name="De Haan G."/>
            <person name="DeGray S."/>
            <person name="DeMaso C."/>
            <person name="Dhargay N."/>
            <person name="Dooley K."/>
            <person name="Dooley E."/>
            <person name="Doricent M."/>
            <person name="Dorje P."/>
            <person name="Dorjee K."/>
            <person name="Dupes A."/>
            <person name="Elong R."/>
            <person name="Falk J."/>
            <person name="Farina A."/>
            <person name="Faro S."/>
            <person name="Ferguson D."/>
            <person name="Fisher S."/>
            <person name="Foley C.D."/>
            <person name="Franke A."/>
            <person name="Friedrich D."/>
            <person name="Gadbois L."/>
            <person name="Gearin G."/>
            <person name="Gearin C.R."/>
            <person name="Giannoukos G."/>
            <person name="Goode T."/>
            <person name="Graham J."/>
            <person name="Grandbois E."/>
            <person name="Grewal S."/>
            <person name="Gyaltsen K."/>
            <person name="Hafez N."/>
            <person name="Hagos B."/>
            <person name="Hall J."/>
            <person name="Henson C."/>
            <person name="Hollinger A."/>
            <person name="Honan T."/>
            <person name="Huard M.D."/>
            <person name="Hughes L."/>
            <person name="Hurhula B."/>
            <person name="Husby M.E."/>
            <person name="Kamat A."/>
            <person name="Kanga B."/>
            <person name="Kashin S."/>
            <person name="Khazanovich D."/>
            <person name="Kisner P."/>
            <person name="Lance K."/>
            <person name="Lara M."/>
            <person name="Lee W."/>
            <person name="Lennon N."/>
            <person name="Letendre F."/>
            <person name="LeVine R."/>
            <person name="Lipovsky A."/>
            <person name="Liu X."/>
            <person name="Liu J."/>
            <person name="Liu S."/>
            <person name="Lokyitsang T."/>
            <person name="Lokyitsang Y."/>
            <person name="Lubonja R."/>
            <person name="Lui A."/>
            <person name="MacDonald P."/>
            <person name="Magnisalis V."/>
            <person name="Maru K."/>
            <person name="Matthews C."/>
            <person name="McCusker W."/>
            <person name="McDonough S."/>
            <person name="Mehta T."/>
            <person name="Meldrim J."/>
            <person name="Meneus L."/>
            <person name="Mihai O."/>
            <person name="Mihalev A."/>
            <person name="Mihova T."/>
            <person name="Mittelman R."/>
            <person name="Mlenga V."/>
            <person name="Montmayeur A."/>
            <person name="Mulrain L."/>
            <person name="Navidi A."/>
            <person name="Naylor J."/>
            <person name="Negash T."/>
            <person name="Nguyen T."/>
            <person name="Nguyen N."/>
            <person name="Nicol R."/>
            <person name="Norbu C."/>
            <person name="Norbu N."/>
            <person name="Novod N."/>
            <person name="O'Neill B."/>
            <person name="Osman S."/>
            <person name="Markiewicz E."/>
            <person name="Oyono O.L."/>
            <person name="Patti C."/>
            <person name="Phunkhang P."/>
            <person name="Pierre F."/>
            <person name="Priest M."/>
            <person name="Raghuraman S."/>
            <person name="Rege F."/>
            <person name="Reyes R."/>
            <person name="Rise C."/>
            <person name="Rogov P."/>
            <person name="Ross K."/>
            <person name="Ryan E."/>
            <person name="Settipalli S."/>
            <person name="Shea T."/>
            <person name="Sherpa N."/>
            <person name="Shi L."/>
            <person name="Shih D."/>
            <person name="Sparrow T."/>
            <person name="Spaulding J."/>
            <person name="Stalker J."/>
            <person name="Stange-Thomann N."/>
            <person name="Stavropoulos S."/>
            <person name="Stone C."/>
            <person name="Strader C."/>
            <person name="Tesfaye S."/>
            <person name="Thomson T."/>
            <person name="Thoulutsang Y."/>
            <person name="Thoulutsang D."/>
            <person name="Topham K."/>
            <person name="Topping I."/>
            <person name="Tsamla T."/>
            <person name="Vassiliev H."/>
            <person name="Vo A."/>
            <person name="Wangchuk T."/>
            <person name="Wangdi T."/>
            <person name="Weiand M."/>
            <person name="Wilkinson J."/>
            <person name="Wilson A."/>
            <person name="Yadav S."/>
            <person name="Young G."/>
            <person name="Yu Q."/>
            <person name="Zembek L."/>
            <person name="Zhong D."/>
            <person name="Zimmer A."/>
            <person name="Zwirko Z."/>
            <person name="Jaffe D.B."/>
            <person name="Alvarez P."/>
            <person name="Brockman W."/>
            <person name="Butler J."/>
            <person name="Chin C."/>
            <person name="Gnerre S."/>
            <person name="MacCallum I."/>
            <person name="Graves J.A."/>
            <person name="Ponting C.P."/>
            <person name="Breen M."/>
            <person name="Samollow P.B."/>
            <person name="Lander E.S."/>
            <person name="Lindblad-Toh K."/>
        </authorList>
    </citation>
    <scope>NUCLEOTIDE SEQUENCE [LARGE SCALE GENOMIC DNA]</scope>
</reference>
<keyword evidence="6" id="KW-1185">Reference proteome</keyword>
<evidence type="ECO:0008006" key="7">
    <source>
        <dbReference type="Google" id="ProtNLM"/>
    </source>
</evidence>
<dbReference type="FunFam" id="3.30.70.1820:FF:000002">
    <property type="entry name" value="LINE-1 retrotransposable element ORF1 protein"/>
    <property type="match status" value="1"/>
</dbReference>
<reference evidence="5" key="2">
    <citation type="submission" date="2025-08" db="UniProtKB">
        <authorList>
            <consortium name="Ensembl"/>
        </authorList>
    </citation>
    <scope>IDENTIFICATION</scope>
</reference>
<dbReference type="GeneTree" id="ENSGT01050000244818"/>
<feature type="coiled-coil region" evidence="2">
    <location>
        <begin position="40"/>
        <end position="89"/>
    </location>
</feature>
<dbReference type="InterPro" id="IPR035300">
    <property type="entry name" value="L1_dsRBD"/>
</dbReference>
<protein>
    <recommendedName>
        <fullName evidence="7">L1 transposable element RRM domain-containing protein</fullName>
    </recommendedName>
</protein>
<dbReference type="Ensembl" id="ENSMODT00000081497.1">
    <property type="protein sequence ID" value="ENSMODP00000058437.1"/>
    <property type="gene ID" value="ENSMODG00000041855.1"/>
</dbReference>